<dbReference type="EMBL" id="BAAAZP010000027">
    <property type="protein sequence ID" value="GAA3654548.1"/>
    <property type="molecule type" value="Genomic_DNA"/>
</dbReference>
<dbReference type="Proteomes" id="UP001500902">
    <property type="component" value="Unassembled WGS sequence"/>
</dbReference>
<evidence type="ECO:0000313" key="2">
    <source>
        <dbReference type="Proteomes" id="UP001500902"/>
    </source>
</evidence>
<gene>
    <name evidence="1" type="ORF">GCM10022224_016890</name>
</gene>
<sequence length="80" mass="8823">MKPGCEAEPDAFVGLNRQRLSGNQIKPEALTLKKGDAVLSARTWRIRRRWMRLCAARTSDALDGPVHADQVRTLAAGILP</sequence>
<reference evidence="2" key="1">
    <citation type="journal article" date="2019" name="Int. J. Syst. Evol. Microbiol.">
        <title>The Global Catalogue of Microorganisms (GCM) 10K type strain sequencing project: providing services to taxonomists for standard genome sequencing and annotation.</title>
        <authorList>
            <consortium name="The Broad Institute Genomics Platform"/>
            <consortium name="The Broad Institute Genome Sequencing Center for Infectious Disease"/>
            <person name="Wu L."/>
            <person name="Ma J."/>
        </authorList>
    </citation>
    <scope>NUCLEOTIDE SEQUENCE [LARGE SCALE GENOMIC DNA]</scope>
    <source>
        <strain evidence="2">JCM 16904</strain>
    </source>
</reference>
<comment type="caution">
    <text evidence="1">The sequence shown here is derived from an EMBL/GenBank/DDBJ whole genome shotgun (WGS) entry which is preliminary data.</text>
</comment>
<accession>A0ABP7BDA2</accession>
<name>A0ABP7BDA2_9ACTN</name>
<organism evidence="1 2">
    <name type="scientific">Nonomuraea antimicrobica</name>
    <dbReference type="NCBI Taxonomy" id="561173"/>
    <lineage>
        <taxon>Bacteria</taxon>
        <taxon>Bacillati</taxon>
        <taxon>Actinomycetota</taxon>
        <taxon>Actinomycetes</taxon>
        <taxon>Streptosporangiales</taxon>
        <taxon>Streptosporangiaceae</taxon>
        <taxon>Nonomuraea</taxon>
    </lineage>
</organism>
<keyword evidence="2" id="KW-1185">Reference proteome</keyword>
<protein>
    <submittedName>
        <fullName evidence="1">Uncharacterized protein</fullName>
    </submittedName>
</protein>
<evidence type="ECO:0000313" key="1">
    <source>
        <dbReference type="EMBL" id="GAA3654548.1"/>
    </source>
</evidence>
<proteinExistence type="predicted"/>